<dbReference type="NCBIfam" id="TIGR01750">
    <property type="entry name" value="fabZ"/>
    <property type="match status" value="1"/>
</dbReference>
<protein>
    <recommendedName>
        <fullName evidence="10">3-hydroxyacyl-[acyl-carrier-protein] dehydratase FabZ</fullName>
        <ecNumber evidence="10">4.2.1.59</ecNumber>
    </recommendedName>
    <alternativeName>
        <fullName evidence="10">(3R)-hydroxymyristoyl-[acyl-carrier-protein] dehydratase</fullName>
        <shortName evidence="10">(3R)-hydroxymyristoyl-ACP dehydrase</shortName>
    </alternativeName>
    <alternativeName>
        <fullName evidence="10">Beta-hydroxyacyl-ACP dehydratase</fullName>
    </alternativeName>
</protein>
<dbReference type="CDD" id="cd01288">
    <property type="entry name" value="FabZ"/>
    <property type="match status" value="1"/>
</dbReference>
<sequence length="146" mass="16438">MILTVEDIMEILPHRYPMLLVDRIIELEPMKRAVGIKNATFNELFFQGHFPGNPVMPGVLLTEAIAQVGGIALLYPEENRGMTPMFTGIDKVRFRHPVKPGDTVRMEVDIVKIKGRMGKVEGRAYVGDKLVASGEYMFALVKHEDK</sequence>
<dbReference type="EC" id="4.2.1.59" evidence="10"/>
<evidence type="ECO:0000256" key="4">
    <source>
        <dbReference type="ARBA" id="ARBA00022490"/>
    </source>
</evidence>
<dbReference type="SUPFAM" id="SSF54637">
    <property type="entry name" value="Thioesterase/thiol ester dehydrase-isomerase"/>
    <property type="match status" value="1"/>
</dbReference>
<dbReference type="HAMAP" id="MF_00406">
    <property type="entry name" value="FabZ"/>
    <property type="match status" value="1"/>
</dbReference>
<feature type="active site" evidence="10">
    <location>
        <position position="49"/>
    </location>
</feature>
<evidence type="ECO:0000256" key="5">
    <source>
        <dbReference type="ARBA" id="ARBA00022516"/>
    </source>
</evidence>
<dbReference type="Proteomes" id="UP000707138">
    <property type="component" value="Unassembled WGS sequence"/>
</dbReference>
<evidence type="ECO:0000256" key="7">
    <source>
        <dbReference type="ARBA" id="ARBA00023098"/>
    </source>
</evidence>
<organism evidence="11 12">
    <name type="scientific">Veillonella magna</name>
    <dbReference type="NCBI Taxonomy" id="464322"/>
    <lineage>
        <taxon>Bacteria</taxon>
        <taxon>Bacillati</taxon>
        <taxon>Bacillota</taxon>
        <taxon>Negativicutes</taxon>
        <taxon>Veillonellales</taxon>
        <taxon>Veillonellaceae</taxon>
        <taxon>Veillonella</taxon>
    </lineage>
</organism>
<dbReference type="Gene3D" id="3.10.129.10">
    <property type="entry name" value="Hotdog Thioesterase"/>
    <property type="match status" value="1"/>
</dbReference>
<evidence type="ECO:0000256" key="10">
    <source>
        <dbReference type="HAMAP-Rule" id="MF_00406"/>
    </source>
</evidence>
<comment type="function">
    <text evidence="9 10">Involved in unsaturated fatty acids biosynthesis. Catalyzes the dehydration of short chain beta-hydroxyacyl-ACPs and long chain saturated and unsaturated beta-hydroxyacyl-ACPs.</text>
</comment>
<comment type="similarity">
    <text evidence="3 10">Belongs to the thioester dehydratase family. FabZ subfamily.</text>
</comment>
<dbReference type="GO" id="GO:0019171">
    <property type="term" value="F:(3R)-hydroxyacyl-[acyl-carrier-protein] dehydratase activity"/>
    <property type="evidence" value="ECO:0007669"/>
    <property type="project" value="UniProtKB-EC"/>
</dbReference>
<comment type="caution">
    <text evidence="11">The sequence shown here is derived from an EMBL/GenBank/DDBJ whole genome shotgun (WGS) entry which is preliminary data.</text>
</comment>
<keyword evidence="5 10" id="KW-0444">Lipid biosynthesis</keyword>
<dbReference type="PANTHER" id="PTHR30272:SF1">
    <property type="entry name" value="3-HYDROXYACYL-[ACYL-CARRIER-PROTEIN] DEHYDRATASE"/>
    <property type="match status" value="1"/>
</dbReference>
<evidence type="ECO:0000256" key="9">
    <source>
        <dbReference type="ARBA" id="ARBA00025049"/>
    </source>
</evidence>
<dbReference type="EMBL" id="JACJLA010000009">
    <property type="protein sequence ID" value="MBM6912841.1"/>
    <property type="molecule type" value="Genomic_DNA"/>
</dbReference>
<dbReference type="RefSeq" id="WP_028255048.1">
    <property type="nucleotide sequence ID" value="NZ_CALXQD010000005.1"/>
</dbReference>
<dbReference type="NCBIfam" id="NF000582">
    <property type="entry name" value="PRK00006.1"/>
    <property type="match status" value="1"/>
</dbReference>
<evidence type="ECO:0000256" key="6">
    <source>
        <dbReference type="ARBA" id="ARBA00022556"/>
    </source>
</evidence>
<proteinExistence type="inferred from homology"/>
<keyword evidence="4 10" id="KW-0963">Cytoplasm</keyword>
<gene>
    <name evidence="10 11" type="primary">fabZ</name>
    <name evidence="11" type="ORF">H6A01_05835</name>
</gene>
<accession>A0ABS2GFN3</accession>
<dbReference type="InterPro" id="IPR010084">
    <property type="entry name" value="FabZ"/>
</dbReference>
<dbReference type="PANTHER" id="PTHR30272">
    <property type="entry name" value="3-HYDROXYACYL-[ACYL-CARRIER-PROTEIN] DEHYDRATASE"/>
    <property type="match status" value="1"/>
</dbReference>
<comment type="catalytic activity">
    <reaction evidence="1 10">
        <text>a (3R)-hydroxyacyl-[ACP] = a (2E)-enoyl-[ACP] + H2O</text>
        <dbReference type="Rhea" id="RHEA:13097"/>
        <dbReference type="Rhea" id="RHEA-COMP:9925"/>
        <dbReference type="Rhea" id="RHEA-COMP:9945"/>
        <dbReference type="ChEBI" id="CHEBI:15377"/>
        <dbReference type="ChEBI" id="CHEBI:78784"/>
        <dbReference type="ChEBI" id="CHEBI:78827"/>
        <dbReference type="EC" id="4.2.1.59"/>
    </reaction>
</comment>
<reference evidence="11 12" key="1">
    <citation type="journal article" date="2021" name="Sci. Rep.">
        <title>The distribution of antibiotic resistance genes in chicken gut microbiota commensals.</title>
        <authorList>
            <person name="Juricova H."/>
            <person name="Matiasovicova J."/>
            <person name="Kubasova T."/>
            <person name="Cejkova D."/>
            <person name="Rychlik I."/>
        </authorList>
    </citation>
    <scope>NUCLEOTIDE SEQUENCE [LARGE SCALE GENOMIC DNA]</scope>
    <source>
        <strain evidence="11 12">An537</strain>
    </source>
</reference>
<dbReference type="InterPro" id="IPR013114">
    <property type="entry name" value="FabA_FabZ"/>
</dbReference>
<evidence type="ECO:0000256" key="1">
    <source>
        <dbReference type="ARBA" id="ARBA00001055"/>
    </source>
</evidence>
<dbReference type="InterPro" id="IPR029069">
    <property type="entry name" value="HotDog_dom_sf"/>
</dbReference>
<name>A0ABS2GFN3_9FIRM</name>
<evidence type="ECO:0000256" key="2">
    <source>
        <dbReference type="ARBA" id="ARBA00004496"/>
    </source>
</evidence>
<comment type="subcellular location">
    <subcellularLocation>
        <location evidence="2 10">Cytoplasm</location>
    </subcellularLocation>
</comment>
<keyword evidence="6 10" id="KW-0441">Lipid A biosynthesis</keyword>
<evidence type="ECO:0000256" key="3">
    <source>
        <dbReference type="ARBA" id="ARBA00009174"/>
    </source>
</evidence>
<keyword evidence="8 10" id="KW-0456">Lyase</keyword>
<keyword evidence="7 10" id="KW-0443">Lipid metabolism</keyword>
<dbReference type="Pfam" id="PF07977">
    <property type="entry name" value="FabA"/>
    <property type="match status" value="1"/>
</dbReference>
<evidence type="ECO:0000313" key="11">
    <source>
        <dbReference type="EMBL" id="MBM6912841.1"/>
    </source>
</evidence>
<evidence type="ECO:0000256" key="8">
    <source>
        <dbReference type="ARBA" id="ARBA00023239"/>
    </source>
</evidence>
<evidence type="ECO:0000313" key="12">
    <source>
        <dbReference type="Proteomes" id="UP000707138"/>
    </source>
</evidence>
<keyword evidence="12" id="KW-1185">Reference proteome</keyword>